<comment type="caution">
    <text evidence="1">The sequence shown here is derived from an EMBL/GenBank/DDBJ whole genome shotgun (WGS) entry which is preliminary data.</text>
</comment>
<sequence length="82" mass="8537">MTYVESPEPHREIPLVGGDVTEGVVRVGDTVRRPAGPNAPLVHALLRHLEEVGFAGAPRFLGIDAATTPGVSGGRGQAGRSR</sequence>
<keyword evidence="2" id="KW-1185">Reference proteome</keyword>
<gene>
    <name evidence="1" type="ORF">GCM10010140_77250</name>
</gene>
<proteinExistence type="predicted"/>
<dbReference type="EMBL" id="BMQJ01000044">
    <property type="protein sequence ID" value="GGQ35850.1"/>
    <property type="molecule type" value="Genomic_DNA"/>
</dbReference>
<reference evidence="2" key="1">
    <citation type="journal article" date="2019" name="Int. J. Syst. Evol. Microbiol.">
        <title>The Global Catalogue of Microorganisms (GCM) 10K type strain sequencing project: providing services to taxonomists for standard genome sequencing and annotation.</title>
        <authorList>
            <consortium name="The Broad Institute Genomics Platform"/>
            <consortium name="The Broad Institute Genome Sequencing Center for Infectious Disease"/>
            <person name="Wu L."/>
            <person name="Ma J."/>
        </authorList>
    </citation>
    <scope>NUCLEOTIDE SEQUENCE [LARGE SCALE GENOMIC DNA]</scope>
    <source>
        <strain evidence="2">JCM 3115</strain>
    </source>
</reference>
<evidence type="ECO:0000313" key="2">
    <source>
        <dbReference type="Proteomes" id="UP000611554"/>
    </source>
</evidence>
<evidence type="ECO:0000313" key="1">
    <source>
        <dbReference type="EMBL" id="GGQ35850.1"/>
    </source>
</evidence>
<name>A0ABQ2RJN8_9ACTN</name>
<organism evidence="1 2">
    <name type="scientific">Streptosporangium pseudovulgare</name>
    <dbReference type="NCBI Taxonomy" id="35765"/>
    <lineage>
        <taxon>Bacteria</taxon>
        <taxon>Bacillati</taxon>
        <taxon>Actinomycetota</taxon>
        <taxon>Actinomycetes</taxon>
        <taxon>Streptosporangiales</taxon>
        <taxon>Streptosporangiaceae</taxon>
        <taxon>Streptosporangium</taxon>
    </lineage>
</organism>
<dbReference type="Proteomes" id="UP000611554">
    <property type="component" value="Unassembled WGS sequence"/>
</dbReference>
<accession>A0ABQ2RJN8</accession>
<protein>
    <submittedName>
        <fullName evidence="1">Uncharacterized protein</fullName>
    </submittedName>
</protein>